<keyword evidence="1" id="KW-0812">Transmembrane</keyword>
<feature type="transmembrane region" description="Helical" evidence="1">
    <location>
        <begin position="216"/>
        <end position="237"/>
    </location>
</feature>
<feature type="transmembrane region" description="Helical" evidence="1">
    <location>
        <begin position="29"/>
        <end position="52"/>
    </location>
</feature>
<evidence type="ECO:0000313" key="2">
    <source>
        <dbReference type="EMBL" id="CAD6339016.1"/>
    </source>
</evidence>
<dbReference type="PANTHER" id="PTHR34483">
    <property type="entry name" value="OS09G0129800 PROTEIN"/>
    <property type="match status" value="1"/>
</dbReference>
<dbReference type="OrthoDB" id="644125at2759"/>
<feature type="transmembrane region" description="Helical" evidence="1">
    <location>
        <begin position="145"/>
        <end position="169"/>
    </location>
</feature>
<protein>
    <submittedName>
        <fullName evidence="2">Uncharacterized protein</fullName>
    </submittedName>
</protein>
<organism evidence="2 3">
    <name type="scientific">Miscanthus lutarioriparius</name>
    <dbReference type="NCBI Taxonomy" id="422564"/>
    <lineage>
        <taxon>Eukaryota</taxon>
        <taxon>Viridiplantae</taxon>
        <taxon>Streptophyta</taxon>
        <taxon>Embryophyta</taxon>
        <taxon>Tracheophyta</taxon>
        <taxon>Spermatophyta</taxon>
        <taxon>Magnoliopsida</taxon>
        <taxon>Liliopsida</taxon>
        <taxon>Poales</taxon>
        <taxon>Poaceae</taxon>
        <taxon>PACMAD clade</taxon>
        <taxon>Panicoideae</taxon>
        <taxon>Andropogonodae</taxon>
        <taxon>Andropogoneae</taxon>
        <taxon>Saccharinae</taxon>
        <taxon>Miscanthus</taxon>
    </lineage>
</organism>
<dbReference type="Proteomes" id="UP000604825">
    <property type="component" value="Unassembled WGS sequence"/>
</dbReference>
<feature type="transmembrane region" description="Helical" evidence="1">
    <location>
        <begin position="249"/>
        <end position="275"/>
    </location>
</feature>
<proteinExistence type="predicted"/>
<keyword evidence="3" id="KW-1185">Reference proteome</keyword>
<gene>
    <name evidence="2" type="ORF">NCGR_LOCUS63114</name>
</gene>
<evidence type="ECO:0000313" key="3">
    <source>
        <dbReference type="Proteomes" id="UP000604825"/>
    </source>
</evidence>
<dbReference type="AlphaFoldDB" id="A0A811SDE9"/>
<accession>A0A811SDE9</accession>
<dbReference type="EMBL" id="CAJGYO010000019">
    <property type="protein sequence ID" value="CAD6339016.1"/>
    <property type="molecule type" value="Genomic_DNA"/>
</dbReference>
<evidence type="ECO:0000256" key="1">
    <source>
        <dbReference type="SAM" id="Phobius"/>
    </source>
</evidence>
<reference evidence="2" key="1">
    <citation type="submission" date="2020-10" db="EMBL/GenBank/DDBJ databases">
        <authorList>
            <person name="Han B."/>
            <person name="Lu T."/>
            <person name="Zhao Q."/>
            <person name="Huang X."/>
            <person name="Zhao Y."/>
        </authorList>
    </citation>
    <scope>NUCLEOTIDE SEQUENCE</scope>
</reference>
<comment type="caution">
    <text evidence="2">The sequence shown here is derived from an EMBL/GenBank/DDBJ whole genome shotgun (WGS) entry which is preliminary data.</text>
</comment>
<dbReference type="PANTHER" id="PTHR34483:SF7">
    <property type="entry name" value="TRANSMEMBRANE PROTEIN"/>
    <property type="match status" value="1"/>
</dbReference>
<name>A0A811SDE9_9POAL</name>
<sequence length="299" mass="32972">MATKAKSSSSSCLSFLKDALLLPTQNAKLFVPVFLLVTAPLLLLQITNVFCIQPRTADILHHLDEIKNMDPSSADYAEIMAEILKEARELVIISIALLIITFAESFAKQIIAFFATSTTYDGDRYSLPELFTKVIMKGRRLRGPLITIAMVDVLNVACMLLLVALLQLVMRHMGVLYMVVLFVLPSPASVADADRRGVSALTLAWRLTTKVWRKEGCVLVVVLHLVATILSPLYAVALGCLKKSMPMGLALLSVYALLCGLVQLFYYAAAMVYYYQAMDSKEVMAHDDYVKIPTGEATV</sequence>
<keyword evidence="1" id="KW-0472">Membrane</keyword>
<keyword evidence="1" id="KW-1133">Transmembrane helix</keyword>